<dbReference type="Proteomes" id="UP001597086">
    <property type="component" value="Unassembled WGS sequence"/>
</dbReference>
<dbReference type="EMBL" id="JBHTKM010000001">
    <property type="protein sequence ID" value="MFD1014595.1"/>
    <property type="molecule type" value="Genomic_DNA"/>
</dbReference>
<evidence type="ECO:0000259" key="1">
    <source>
        <dbReference type="Pfam" id="PF00534"/>
    </source>
</evidence>
<proteinExistence type="predicted"/>
<dbReference type="Pfam" id="PF00534">
    <property type="entry name" value="Glycos_transf_1"/>
    <property type="match status" value="1"/>
</dbReference>
<accession>A0ABW3KLS8</accession>
<dbReference type="CDD" id="cd03801">
    <property type="entry name" value="GT4_PimA-like"/>
    <property type="match status" value="1"/>
</dbReference>
<dbReference type="SUPFAM" id="SSF53756">
    <property type="entry name" value="UDP-Glycosyltransferase/glycogen phosphorylase"/>
    <property type="match status" value="1"/>
</dbReference>
<dbReference type="InterPro" id="IPR050194">
    <property type="entry name" value="Glycosyltransferase_grp1"/>
</dbReference>
<comment type="caution">
    <text evidence="2">The sequence shown here is derived from an EMBL/GenBank/DDBJ whole genome shotgun (WGS) entry which is preliminary data.</text>
</comment>
<gene>
    <name evidence="2" type="ORF">ACFQ13_01565</name>
</gene>
<sequence>MSRLTIISHTEHYKKANGSLLGLGPTVTELNALLAIFDTITHVAMLHDTEAPPSALPYVSDRIKFVALPAVGGPRFSDKIRLITASLGVIRTVRTALKTADYFQFRAPTGIGVYVLPYLLFFASQKGWFKYAGNWKQTQAPLAYRFQKWLLEKQRCPVTINGFWPDQPSHCLSFENPCLTADDLAEGQAVQKAKTRNYPLDLCFVGRLEAAKGVDLLLETLGGLDVATRQKLGNIHLVGAGVGLAAYQAQAEALGLSVIFHGFLSRSAVHGIYKRSHAIVLPSASEGFPKVIAEALNFGCIPVVSDVSSISHYVKDGQTGFLIKRLDTASLASCLKRVLDLESVGYKELKGVTEAELARFTYDFYNKRLEQDILSSF</sequence>
<feature type="domain" description="Glycosyl transferase family 1" evidence="1">
    <location>
        <begin position="198"/>
        <end position="342"/>
    </location>
</feature>
<dbReference type="InterPro" id="IPR001296">
    <property type="entry name" value="Glyco_trans_1"/>
</dbReference>
<protein>
    <submittedName>
        <fullName evidence="2">Glycosyltransferase</fullName>
    </submittedName>
</protein>
<keyword evidence="3" id="KW-1185">Reference proteome</keyword>
<reference evidence="3" key="1">
    <citation type="journal article" date="2019" name="Int. J. Syst. Evol. Microbiol.">
        <title>The Global Catalogue of Microorganisms (GCM) 10K type strain sequencing project: providing services to taxonomists for standard genome sequencing and annotation.</title>
        <authorList>
            <consortium name="The Broad Institute Genomics Platform"/>
            <consortium name="The Broad Institute Genome Sequencing Center for Infectious Disease"/>
            <person name="Wu L."/>
            <person name="Ma J."/>
        </authorList>
    </citation>
    <scope>NUCLEOTIDE SEQUENCE [LARGE SCALE GENOMIC DNA]</scope>
    <source>
        <strain evidence="3">CCUG 56098</strain>
    </source>
</reference>
<evidence type="ECO:0000313" key="3">
    <source>
        <dbReference type="Proteomes" id="UP001597086"/>
    </source>
</evidence>
<name>A0ABW3KLS8_9FLAO</name>
<dbReference type="PANTHER" id="PTHR45947">
    <property type="entry name" value="SULFOQUINOVOSYL TRANSFERASE SQD2"/>
    <property type="match status" value="1"/>
</dbReference>
<dbReference type="Gene3D" id="3.40.50.2000">
    <property type="entry name" value="Glycogen Phosphorylase B"/>
    <property type="match status" value="1"/>
</dbReference>
<organism evidence="2 3">
    <name type="scientific">Winogradskyella rapida</name>
    <dbReference type="NCBI Taxonomy" id="549701"/>
    <lineage>
        <taxon>Bacteria</taxon>
        <taxon>Pseudomonadati</taxon>
        <taxon>Bacteroidota</taxon>
        <taxon>Flavobacteriia</taxon>
        <taxon>Flavobacteriales</taxon>
        <taxon>Flavobacteriaceae</taxon>
        <taxon>Winogradskyella</taxon>
    </lineage>
</organism>
<dbReference type="PANTHER" id="PTHR45947:SF3">
    <property type="entry name" value="SULFOQUINOVOSYL TRANSFERASE SQD2"/>
    <property type="match status" value="1"/>
</dbReference>
<evidence type="ECO:0000313" key="2">
    <source>
        <dbReference type="EMBL" id="MFD1014595.1"/>
    </source>
</evidence>
<dbReference type="RefSeq" id="WP_386113330.1">
    <property type="nucleotide sequence ID" value="NZ_JBHTKM010000001.1"/>
</dbReference>